<proteinExistence type="predicted"/>
<protein>
    <submittedName>
        <fullName evidence="4">Type VI secretion protein ImpA</fullName>
    </submittedName>
</protein>
<evidence type="ECO:0000313" key="5">
    <source>
        <dbReference type="Proteomes" id="UP000430232"/>
    </source>
</evidence>
<dbReference type="RefSeq" id="WP_151064517.1">
    <property type="nucleotide sequence ID" value="NZ_CABVPL010000026.1"/>
</dbReference>
<evidence type="ECO:0000313" key="6">
    <source>
        <dbReference type="Proteomes" id="UP000494222"/>
    </source>
</evidence>
<evidence type="ECO:0000259" key="2">
    <source>
        <dbReference type="Pfam" id="PF06812"/>
    </source>
</evidence>
<dbReference type="Pfam" id="PF06812">
    <property type="entry name" value="ImpA_N"/>
    <property type="match status" value="1"/>
</dbReference>
<keyword evidence="5" id="KW-1185">Reference proteome</keyword>
<dbReference type="InterPro" id="IPR017740">
    <property type="entry name" value="TssA-like"/>
</dbReference>
<reference evidence="3 5" key="1">
    <citation type="submission" date="2019-09" db="EMBL/GenBank/DDBJ databases">
        <title>Draft genome sequences of 48 bacterial type strains from the CCUG.</title>
        <authorList>
            <person name="Tunovic T."/>
            <person name="Pineiro-Iglesias B."/>
            <person name="Unosson C."/>
            <person name="Inganas E."/>
            <person name="Ohlen M."/>
            <person name="Cardew S."/>
            <person name="Jensie-Markopoulos S."/>
            <person name="Salva-Serra F."/>
            <person name="Jaen-Luchoro D."/>
            <person name="Karlsson R."/>
            <person name="Svensson-Stadler L."/>
            <person name="Chun J."/>
            <person name="Moore E."/>
        </authorList>
    </citation>
    <scope>NUCLEOTIDE SEQUENCE [LARGE SCALE GENOMIC DNA]</scope>
    <source>
        <strain evidence="3 5">CCUG 54555</strain>
    </source>
</reference>
<name>A0A6H9TPQ5_9BURK</name>
<dbReference type="AlphaFoldDB" id="A0A6H9TPQ5"/>
<dbReference type="Proteomes" id="UP000494222">
    <property type="component" value="Unassembled WGS sequence"/>
</dbReference>
<dbReference type="PANTHER" id="PTHR37951">
    <property type="entry name" value="CYTOPLASMIC PROTEIN-RELATED"/>
    <property type="match status" value="1"/>
</dbReference>
<evidence type="ECO:0000256" key="1">
    <source>
        <dbReference type="SAM" id="MobiDB-lite"/>
    </source>
</evidence>
<dbReference type="Proteomes" id="UP000430232">
    <property type="component" value="Unassembled WGS sequence"/>
</dbReference>
<reference evidence="4 6" key="2">
    <citation type="submission" date="2019-09" db="EMBL/GenBank/DDBJ databases">
        <authorList>
            <person name="Depoorter E."/>
        </authorList>
    </citation>
    <scope>NUCLEOTIDE SEQUENCE [LARGE SCALE GENOMIC DNA]</scope>
    <source>
        <strain evidence="4">LMG 24064</strain>
    </source>
</reference>
<dbReference type="PANTHER" id="PTHR37951:SF1">
    <property type="entry name" value="TYPE VI SECRETION SYSTEM COMPONENT TSSA1"/>
    <property type="match status" value="1"/>
</dbReference>
<accession>A0A6H9TPQ5</accession>
<feature type="region of interest" description="Disordered" evidence="1">
    <location>
        <begin position="245"/>
        <end position="291"/>
    </location>
</feature>
<feature type="domain" description="ImpA N-terminal" evidence="2">
    <location>
        <begin position="16"/>
        <end position="139"/>
    </location>
</feature>
<evidence type="ECO:0000313" key="3">
    <source>
        <dbReference type="EMBL" id="KAB0642374.1"/>
    </source>
</evidence>
<evidence type="ECO:0000313" key="4">
    <source>
        <dbReference type="EMBL" id="VWB76424.1"/>
    </source>
</evidence>
<gene>
    <name evidence="4" type="ORF">BLA24064_03592</name>
    <name evidence="3" type="ORF">F7R21_12070</name>
</gene>
<sequence>MNAPAHDALARYIDLLEPVSADDPCGPDLEYDPAFVMLQAAVAPRADAQYGDFVDAPQQANWAEAERDCRALLLRTKDLRLLTILIRCRIRQSGAEGLRDGVAVLLQMLERYGEALHPTPMLDGERDPLVYSNAIAALADADAALADARDIRLPKTAGLQLQLRDIEKAFAVPRAKDALAPESASRLLSELWNRRDAAIVALADAQRAVTEIVARTRDTLQADAPDLDGIVKLLQPFAQTALDMGRAPAAASSSDAPAEPDSAPDTTVCTPAEPAPPETAAAARTTRDPRPMDRWSALAAIQETRLWFEQNEPSSPVVVLLRQSERMVGKRFSELANVIPAELLAQWDAIDV</sequence>
<dbReference type="InterPro" id="IPR010657">
    <property type="entry name" value="ImpA_N"/>
</dbReference>
<organism evidence="3 5">
    <name type="scientific">Burkholderia latens</name>
    <dbReference type="NCBI Taxonomy" id="488446"/>
    <lineage>
        <taxon>Bacteria</taxon>
        <taxon>Pseudomonadati</taxon>
        <taxon>Pseudomonadota</taxon>
        <taxon>Betaproteobacteria</taxon>
        <taxon>Burkholderiales</taxon>
        <taxon>Burkholderiaceae</taxon>
        <taxon>Burkholderia</taxon>
        <taxon>Burkholderia cepacia complex</taxon>
    </lineage>
</organism>
<dbReference type="GeneID" id="99790872"/>
<feature type="compositionally biased region" description="Low complexity" evidence="1">
    <location>
        <begin position="247"/>
        <end position="284"/>
    </location>
</feature>
<dbReference type="EMBL" id="VZOJ01000026">
    <property type="protein sequence ID" value="KAB0642374.1"/>
    <property type="molecule type" value="Genomic_DNA"/>
</dbReference>
<dbReference type="OrthoDB" id="9771118at2"/>
<dbReference type="EMBL" id="CABVPL010000026">
    <property type="protein sequence ID" value="VWB76424.1"/>
    <property type="molecule type" value="Genomic_DNA"/>
</dbReference>